<dbReference type="GO" id="GO:0005886">
    <property type="term" value="C:plasma membrane"/>
    <property type="evidence" value="ECO:0007669"/>
    <property type="project" value="TreeGrafter"/>
</dbReference>
<keyword evidence="8" id="KW-1185">Reference proteome</keyword>
<dbReference type="InParanoid" id="G4TGF9"/>
<dbReference type="AlphaFoldDB" id="G4TGF9"/>
<feature type="transmembrane region" description="Helical" evidence="5">
    <location>
        <begin position="463"/>
        <end position="485"/>
    </location>
</feature>
<feature type="transmembrane region" description="Helical" evidence="5">
    <location>
        <begin position="291"/>
        <end position="311"/>
    </location>
</feature>
<dbReference type="OrthoDB" id="10021397at2759"/>
<organism evidence="7 8">
    <name type="scientific">Serendipita indica (strain DSM 11827)</name>
    <name type="common">Root endophyte fungus</name>
    <name type="synonym">Piriformospora indica</name>
    <dbReference type="NCBI Taxonomy" id="1109443"/>
    <lineage>
        <taxon>Eukaryota</taxon>
        <taxon>Fungi</taxon>
        <taxon>Dikarya</taxon>
        <taxon>Basidiomycota</taxon>
        <taxon>Agaricomycotina</taxon>
        <taxon>Agaricomycetes</taxon>
        <taxon>Sebacinales</taxon>
        <taxon>Serendipitaceae</taxon>
        <taxon>Serendipita</taxon>
    </lineage>
</organism>
<dbReference type="PANTHER" id="PTHR23501">
    <property type="entry name" value="MAJOR FACILITATOR SUPERFAMILY"/>
    <property type="match status" value="1"/>
</dbReference>
<evidence type="ECO:0000256" key="1">
    <source>
        <dbReference type="ARBA" id="ARBA00004141"/>
    </source>
</evidence>
<feature type="transmembrane region" description="Helical" evidence="5">
    <location>
        <begin position="422"/>
        <end position="443"/>
    </location>
</feature>
<feature type="transmembrane region" description="Helical" evidence="5">
    <location>
        <begin position="97"/>
        <end position="120"/>
    </location>
</feature>
<name>G4TGF9_SERID</name>
<feature type="transmembrane region" description="Helical" evidence="5">
    <location>
        <begin position="215"/>
        <end position="235"/>
    </location>
</feature>
<feature type="transmembrane region" description="Helical" evidence="5">
    <location>
        <begin position="331"/>
        <end position="353"/>
    </location>
</feature>
<dbReference type="GO" id="GO:0022857">
    <property type="term" value="F:transmembrane transporter activity"/>
    <property type="evidence" value="ECO:0007669"/>
    <property type="project" value="InterPro"/>
</dbReference>
<dbReference type="SUPFAM" id="SSF103473">
    <property type="entry name" value="MFS general substrate transporter"/>
    <property type="match status" value="2"/>
</dbReference>
<feature type="transmembrane region" description="Helical" evidence="5">
    <location>
        <begin position="255"/>
        <end position="279"/>
    </location>
</feature>
<dbReference type="Gene3D" id="1.20.1250.20">
    <property type="entry name" value="MFS general substrate transporter like domains"/>
    <property type="match status" value="1"/>
</dbReference>
<feature type="transmembrane region" description="Helical" evidence="5">
    <location>
        <begin position="126"/>
        <end position="145"/>
    </location>
</feature>
<gene>
    <name evidence="7" type="ORF">PIIN_04341</name>
</gene>
<comment type="subcellular location">
    <subcellularLocation>
        <location evidence="1">Membrane</location>
        <topology evidence="1">Multi-pass membrane protein</topology>
    </subcellularLocation>
</comment>
<dbReference type="Gene3D" id="1.20.1720.10">
    <property type="entry name" value="Multidrug resistance protein D"/>
    <property type="match status" value="1"/>
</dbReference>
<evidence type="ECO:0000259" key="6">
    <source>
        <dbReference type="PROSITE" id="PS50850"/>
    </source>
</evidence>
<evidence type="ECO:0000313" key="8">
    <source>
        <dbReference type="Proteomes" id="UP000007148"/>
    </source>
</evidence>
<dbReference type="Proteomes" id="UP000007148">
    <property type="component" value="Unassembled WGS sequence"/>
</dbReference>
<feature type="domain" description="Major facilitator superfamily (MFS) profile" evidence="6">
    <location>
        <begin position="62"/>
        <end position="530"/>
    </location>
</feature>
<proteinExistence type="predicted"/>
<accession>G4TGF9</accession>
<evidence type="ECO:0000256" key="3">
    <source>
        <dbReference type="ARBA" id="ARBA00022989"/>
    </source>
</evidence>
<dbReference type="CDD" id="cd17502">
    <property type="entry name" value="MFS_Azr1_MDR_like"/>
    <property type="match status" value="1"/>
</dbReference>
<evidence type="ECO:0000256" key="5">
    <source>
        <dbReference type="SAM" id="Phobius"/>
    </source>
</evidence>
<dbReference type="InterPro" id="IPR036259">
    <property type="entry name" value="MFS_trans_sf"/>
</dbReference>
<protein>
    <submittedName>
        <fullName evidence="7">Probable DHA14-like major facilitator ABC transporter</fullName>
    </submittedName>
</protein>
<evidence type="ECO:0000313" key="7">
    <source>
        <dbReference type="EMBL" id="CCA70402.1"/>
    </source>
</evidence>
<dbReference type="PANTHER" id="PTHR23501:SF198">
    <property type="entry name" value="AZOLE RESISTANCE PROTEIN 1-RELATED"/>
    <property type="match status" value="1"/>
</dbReference>
<dbReference type="EMBL" id="CAFZ01000081">
    <property type="protein sequence ID" value="CCA70402.1"/>
    <property type="molecule type" value="Genomic_DNA"/>
</dbReference>
<reference evidence="7 8" key="1">
    <citation type="journal article" date="2011" name="PLoS Pathog.">
        <title>Endophytic Life Strategies Decoded by Genome and Transcriptome Analyses of the Mutualistic Root Symbiont Piriformospora indica.</title>
        <authorList>
            <person name="Zuccaro A."/>
            <person name="Lahrmann U."/>
            <person name="Guldener U."/>
            <person name="Langen G."/>
            <person name="Pfiffi S."/>
            <person name="Biedenkopf D."/>
            <person name="Wong P."/>
            <person name="Samans B."/>
            <person name="Grimm C."/>
            <person name="Basiewicz M."/>
            <person name="Murat C."/>
            <person name="Martin F."/>
            <person name="Kogel K.H."/>
        </authorList>
    </citation>
    <scope>NUCLEOTIDE SEQUENCE [LARGE SCALE GENOMIC DNA]</scope>
    <source>
        <strain evidence="7 8">DSM 11827</strain>
    </source>
</reference>
<feature type="transmembrane region" description="Helical" evidence="5">
    <location>
        <begin position="391"/>
        <end position="410"/>
    </location>
</feature>
<dbReference type="OMA" id="WVIDAYA"/>
<feature type="transmembrane region" description="Helical" evidence="5">
    <location>
        <begin position="157"/>
        <end position="177"/>
    </location>
</feature>
<keyword evidence="3 5" id="KW-1133">Transmembrane helix</keyword>
<dbReference type="Pfam" id="PF07690">
    <property type="entry name" value="MFS_1"/>
    <property type="match status" value="1"/>
</dbReference>
<dbReference type="InterPro" id="IPR020846">
    <property type="entry name" value="MFS_dom"/>
</dbReference>
<dbReference type="PROSITE" id="PS50850">
    <property type="entry name" value="MFS"/>
    <property type="match status" value="1"/>
</dbReference>
<sequence length="567" mass="61024">MSDTEANTRTATPVGFPKVDTLETNLTRVNSKANSKSDGAHIEEKVAQDETQYLTGRKLALAHTGFLLAVFCFALDQTIVATALPKLASQFNALDQLTWVVSAYFLTQAGLMLTFGQILVVAPSKWVYLTCIFLFEIGSLICGVAPSMNVLIFGRAFQGVGASGMFISILTILAQITKLETRPILFGSFGGVFALASVVGPLLGGAFTDKVSWRWCFYINLPFGAISVAAVIFFQPSNPPPSNPLYDGKTTLQKWLSLDWVGAVISVAMITALLLPLQWGGVTKAWNDRSVIALFVVFGVLLIAFIAWQFYMGERAMMPLQLFKRRTQVGAGIAMFFMMISFLAATYYLPFFYQAKGRTASQSGIDIIPFMLSAVIASFGSGAFVNVTGHYLSPLIAGPLFAAVGAGLLFTIDEHTRNPVLIGYQILFGFGLGLSFQLPVMAIQAEYADTPNLIPQASSLLTFLQLLGGVVGIAIAGTIFNNQLVKELARFGGTLEPDVLQAVKQSVTVIFTLPADIQTVVVHSYVKALDYTFILSVPTCALASFAAVLVKNWNIKQRGAAGGAVAV</sequence>
<dbReference type="InterPro" id="IPR011701">
    <property type="entry name" value="MFS"/>
</dbReference>
<feature type="transmembrane region" description="Helical" evidence="5">
    <location>
        <begin position="183"/>
        <end position="203"/>
    </location>
</feature>
<dbReference type="HOGENOM" id="CLU_000960_22_1_1"/>
<keyword evidence="4 5" id="KW-0472">Membrane</keyword>
<evidence type="ECO:0000256" key="2">
    <source>
        <dbReference type="ARBA" id="ARBA00022692"/>
    </source>
</evidence>
<dbReference type="eggNOG" id="KOG0254">
    <property type="taxonomic scope" value="Eukaryota"/>
</dbReference>
<keyword evidence="2 5" id="KW-0812">Transmembrane</keyword>
<evidence type="ECO:0000256" key="4">
    <source>
        <dbReference type="ARBA" id="ARBA00023136"/>
    </source>
</evidence>
<feature type="transmembrane region" description="Helical" evidence="5">
    <location>
        <begin position="365"/>
        <end position="385"/>
    </location>
</feature>
<comment type="caution">
    <text evidence="7">The sequence shown here is derived from an EMBL/GenBank/DDBJ whole genome shotgun (WGS) entry which is preliminary data.</text>
</comment>
<dbReference type="PRINTS" id="PR01036">
    <property type="entry name" value="TCRTETB"/>
</dbReference>